<gene>
    <name evidence="1" type="ORF">BJ878DRAFT_539221</name>
</gene>
<accession>A0A9P7Z8W9</accession>
<dbReference type="EMBL" id="MU253770">
    <property type="protein sequence ID" value="KAG9247511.1"/>
    <property type="molecule type" value="Genomic_DNA"/>
</dbReference>
<dbReference type="OrthoDB" id="3487140at2759"/>
<reference evidence="1" key="1">
    <citation type="journal article" date="2021" name="IMA Fungus">
        <title>Genomic characterization of three marine fungi, including Emericellopsis atlantica sp. nov. with signatures of a generalist lifestyle and marine biomass degradation.</title>
        <authorList>
            <person name="Hagestad O.C."/>
            <person name="Hou L."/>
            <person name="Andersen J.H."/>
            <person name="Hansen E.H."/>
            <person name="Altermark B."/>
            <person name="Li C."/>
            <person name="Kuhnert E."/>
            <person name="Cox R.J."/>
            <person name="Crous P.W."/>
            <person name="Spatafora J.W."/>
            <person name="Lail K."/>
            <person name="Amirebrahimi M."/>
            <person name="Lipzen A."/>
            <person name="Pangilinan J."/>
            <person name="Andreopoulos W."/>
            <person name="Hayes R.D."/>
            <person name="Ng V."/>
            <person name="Grigoriev I.V."/>
            <person name="Jackson S.A."/>
            <person name="Sutton T.D.S."/>
            <person name="Dobson A.D.W."/>
            <person name="Rama T."/>
        </authorList>
    </citation>
    <scope>NUCLEOTIDE SEQUENCE</scope>
    <source>
        <strain evidence="1">TRa3180A</strain>
    </source>
</reference>
<keyword evidence="2" id="KW-1185">Reference proteome</keyword>
<proteinExistence type="predicted"/>
<dbReference type="Proteomes" id="UP000887226">
    <property type="component" value="Unassembled WGS sequence"/>
</dbReference>
<dbReference type="AlphaFoldDB" id="A0A9P7Z8W9"/>
<evidence type="ECO:0000313" key="1">
    <source>
        <dbReference type="EMBL" id="KAG9247511.1"/>
    </source>
</evidence>
<comment type="caution">
    <text evidence="1">The sequence shown here is derived from an EMBL/GenBank/DDBJ whole genome shotgun (WGS) entry which is preliminary data.</text>
</comment>
<name>A0A9P7Z8W9_9HELO</name>
<protein>
    <submittedName>
        <fullName evidence="1">Uncharacterized protein</fullName>
    </submittedName>
</protein>
<evidence type="ECO:0000313" key="2">
    <source>
        <dbReference type="Proteomes" id="UP000887226"/>
    </source>
</evidence>
<sequence length="108" mass="12277">MSQDQHFVLVEDINSTQLQIFRLISTTPTDAQKLLPDIFLAKPQCIDDEDELKICTKLQSLQGVIIPKYFGNILWHRSEGILRYGITTEDRQGSSSDLSYPATFAKCK</sequence>
<organism evidence="1 2">
    <name type="scientific">Calycina marina</name>
    <dbReference type="NCBI Taxonomy" id="1763456"/>
    <lineage>
        <taxon>Eukaryota</taxon>
        <taxon>Fungi</taxon>
        <taxon>Dikarya</taxon>
        <taxon>Ascomycota</taxon>
        <taxon>Pezizomycotina</taxon>
        <taxon>Leotiomycetes</taxon>
        <taxon>Helotiales</taxon>
        <taxon>Pezizellaceae</taxon>
        <taxon>Calycina</taxon>
    </lineage>
</organism>